<evidence type="ECO:0000259" key="1">
    <source>
        <dbReference type="PROSITE" id="PS50983"/>
    </source>
</evidence>
<dbReference type="EMBL" id="JACIEP010000002">
    <property type="protein sequence ID" value="MBB4034539.1"/>
    <property type="molecule type" value="Genomic_DNA"/>
</dbReference>
<comment type="caution">
    <text evidence="2">The sequence shown here is derived from an EMBL/GenBank/DDBJ whole genome shotgun (WGS) entry which is preliminary data.</text>
</comment>
<protein>
    <submittedName>
        <fullName evidence="2">Iron complex transport system substrate-binding protein</fullName>
    </submittedName>
</protein>
<dbReference type="SUPFAM" id="SSF53807">
    <property type="entry name" value="Helical backbone' metal receptor"/>
    <property type="match status" value="1"/>
</dbReference>
<organism evidence="2 3">
    <name type="scientific">Dysgonomonas hofstadii</name>
    <dbReference type="NCBI Taxonomy" id="637886"/>
    <lineage>
        <taxon>Bacteria</taxon>
        <taxon>Pseudomonadati</taxon>
        <taxon>Bacteroidota</taxon>
        <taxon>Bacteroidia</taxon>
        <taxon>Bacteroidales</taxon>
        <taxon>Dysgonomonadaceae</taxon>
        <taxon>Dysgonomonas</taxon>
    </lineage>
</organism>
<dbReference type="PANTHER" id="PTHR30535:SF34">
    <property type="entry name" value="MOLYBDATE-BINDING PROTEIN MOLA"/>
    <property type="match status" value="1"/>
</dbReference>
<name>A0A840CIP3_9BACT</name>
<feature type="domain" description="Fe/B12 periplasmic-binding" evidence="1">
    <location>
        <begin position="95"/>
        <end position="363"/>
    </location>
</feature>
<dbReference type="Proteomes" id="UP000555103">
    <property type="component" value="Unassembled WGS sequence"/>
</dbReference>
<dbReference type="PANTHER" id="PTHR30535">
    <property type="entry name" value="VITAMIN B12-BINDING PROTEIN"/>
    <property type="match status" value="1"/>
</dbReference>
<dbReference type="PROSITE" id="PS50983">
    <property type="entry name" value="FE_B12_PBP"/>
    <property type="match status" value="1"/>
</dbReference>
<reference evidence="2 3" key="1">
    <citation type="submission" date="2020-08" db="EMBL/GenBank/DDBJ databases">
        <title>Genomic Encyclopedia of Type Strains, Phase IV (KMG-IV): sequencing the most valuable type-strain genomes for metagenomic binning, comparative biology and taxonomic classification.</title>
        <authorList>
            <person name="Goeker M."/>
        </authorList>
    </citation>
    <scope>NUCLEOTIDE SEQUENCE [LARGE SCALE GENOMIC DNA]</scope>
    <source>
        <strain evidence="2 3">DSM 104969</strain>
    </source>
</reference>
<evidence type="ECO:0000313" key="2">
    <source>
        <dbReference type="EMBL" id="MBB4034539.1"/>
    </source>
</evidence>
<proteinExistence type="predicted"/>
<dbReference type="Gene3D" id="3.40.50.1980">
    <property type="entry name" value="Nitrogenase molybdenum iron protein domain"/>
    <property type="match status" value="2"/>
</dbReference>
<dbReference type="InterPro" id="IPR002491">
    <property type="entry name" value="ABC_transptr_periplasmic_BD"/>
</dbReference>
<gene>
    <name evidence="2" type="ORF">GGR21_000426</name>
</gene>
<dbReference type="RefSeq" id="WP_183305501.1">
    <property type="nucleotide sequence ID" value="NZ_JACIEP010000002.1"/>
</dbReference>
<dbReference type="GO" id="GO:0071281">
    <property type="term" value="P:cellular response to iron ion"/>
    <property type="evidence" value="ECO:0007669"/>
    <property type="project" value="TreeGrafter"/>
</dbReference>
<dbReference type="InterPro" id="IPR050902">
    <property type="entry name" value="ABC_Transporter_SBP"/>
</dbReference>
<keyword evidence="3" id="KW-1185">Reference proteome</keyword>
<dbReference type="Pfam" id="PF01497">
    <property type="entry name" value="Peripla_BP_2"/>
    <property type="match status" value="1"/>
</dbReference>
<sequence length="377" mass="42798">MKLLNITIISYSLIFLLTGCNQKQPASQEPLSVKPYEIHYAKGFQVKKYADFTEVSVVNPWDTTKLLQKYILVDRDKDIPAGIPQGTLVKVPVKSMAVYNTLQCSTLDELESPDIVKGVFEPQYVKQETIKAGVQNGSIVNLGEASKPDIEKLIMLSPEAILASPIVGQTYGNIEKTKIPVIEIPDYTESNPLGRAEWIRFYSLFIGKEELADSLFNITVSNYNKLKDIATSAANKPTVFTDTKYQSNWNMPGGKSYMANMLTDAGGAYIWAEDNSTTFLPLSFEAVLDKAGEGDVWLIRYFTPQDMTYESLKKEYKQYSYFKAFKEKNIYGCNTTYSPFYEDLAIHPDYILKDFIKIFHPESLPDYKLKYYKKIGE</sequence>
<accession>A0A840CIP3</accession>
<dbReference type="AlphaFoldDB" id="A0A840CIP3"/>
<dbReference type="PROSITE" id="PS51257">
    <property type="entry name" value="PROKAR_LIPOPROTEIN"/>
    <property type="match status" value="1"/>
</dbReference>
<evidence type="ECO:0000313" key="3">
    <source>
        <dbReference type="Proteomes" id="UP000555103"/>
    </source>
</evidence>